<keyword evidence="1" id="KW-0732">Signal</keyword>
<evidence type="ECO:0000313" key="4">
    <source>
        <dbReference type="EMBL" id="SDF25806.1"/>
    </source>
</evidence>
<dbReference type="InterPro" id="IPR008397">
    <property type="entry name" value="Alginate_lyase_dom"/>
</dbReference>
<dbReference type="Proteomes" id="UP000182427">
    <property type="component" value="Chromosome I"/>
</dbReference>
<dbReference type="InterPro" id="IPR008929">
    <property type="entry name" value="Chondroitin_lyas"/>
</dbReference>
<gene>
    <name evidence="4" type="ORF">SAMN05444167_1866</name>
</gene>
<evidence type="ECO:0000256" key="1">
    <source>
        <dbReference type="ARBA" id="ARBA00022729"/>
    </source>
</evidence>
<proteinExistence type="predicted"/>
<evidence type="ECO:0000313" key="5">
    <source>
        <dbReference type="Proteomes" id="UP000182427"/>
    </source>
</evidence>
<dbReference type="InterPro" id="IPR006311">
    <property type="entry name" value="TAT_signal"/>
</dbReference>
<dbReference type="Gene3D" id="1.50.10.100">
    <property type="entry name" value="Chondroitin AC/alginate lyase"/>
    <property type="match status" value="1"/>
</dbReference>
<accession>A0A1G7JLP7</accession>
<dbReference type="PROSITE" id="PS51257">
    <property type="entry name" value="PROKAR_LIPOPROTEIN"/>
    <property type="match status" value="1"/>
</dbReference>
<dbReference type="EMBL" id="LT629690">
    <property type="protein sequence ID" value="SDF25806.1"/>
    <property type="molecule type" value="Genomic_DNA"/>
</dbReference>
<dbReference type="Pfam" id="PF05426">
    <property type="entry name" value="Alginate_lyase"/>
    <property type="match status" value="1"/>
</dbReference>
<keyword evidence="5" id="KW-1185">Reference proteome</keyword>
<evidence type="ECO:0000256" key="2">
    <source>
        <dbReference type="ARBA" id="ARBA00023239"/>
    </source>
</evidence>
<organism evidence="4 5">
    <name type="scientific">Terriglobus roseus</name>
    <dbReference type="NCBI Taxonomy" id="392734"/>
    <lineage>
        <taxon>Bacteria</taxon>
        <taxon>Pseudomonadati</taxon>
        <taxon>Acidobacteriota</taxon>
        <taxon>Terriglobia</taxon>
        <taxon>Terriglobales</taxon>
        <taxon>Acidobacteriaceae</taxon>
        <taxon>Terriglobus</taxon>
    </lineage>
</organism>
<dbReference type="PROSITE" id="PS51318">
    <property type="entry name" value="TAT"/>
    <property type="match status" value="1"/>
</dbReference>
<reference evidence="4 5" key="1">
    <citation type="submission" date="2016-10" db="EMBL/GenBank/DDBJ databases">
        <authorList>
            <person name="de Groot N.N."/>
        </authorList>
    </citation>
    <scope>NUCLEOTIDE SEQUENCE [LARGE SCALE GENOMIC DNA]</scope>
    <source>
        <strain evidence="4 5">GAS232</strain>
    </source>
</reference>
<evidence type="ECO:0000259" key="3">
    <source>
        <dbReference type="Pfam" id="PF05426"/>
    </source>
</evidence>
<name>A0A1G7JLP7_9BACT</name>
<protein>
    <submittedName>
        <fullName evidence="4">Alginate lyase</fullName>
    </submittedName>
</protein>
<keyword evidence="2 4" id="KW-0456">Lyase</keyword>
<feature type="domain" description="Alginate lyase" evidence="3">
    <location>
        <begin position="65"/>
        <end position="337"/>
    </location>
</feature>
<dbReference type="AlphaFoldDB" id="A0A1G7JLP7"/>
<dbReference type="GO" id="GO:0042597">
    <property type="term" value="C:periplasmic space"/>
    <property type="evidence" value="ECO:0007669"/>
    <property type="project" value="InterPro"/>
</dbReference>
<sequence length="402" mass="45168">MSPRSKIALSRRAFLSGMTAAGCAYSLGGWSQAAENIHFNVAEYDRDNILAGAADALKLAPQTVTSVPAPKKLASPHLYFSEDTEWFAIEGGHFEHRPGYSNPAAFSQHRDALVRMNGVVAACVAAWRLTSEVKYAQHALNHLRAWFIDADTRMEPNLDHAACIPPSVDGSFRGVEDTVMLAETSRCASFLCAYNGAATEDDAAALRKWFTDFTTWMNESKPGFIAREMKDRTAICWTLQAAEMARFTRNGALQLDCLHRFRDKLLREMNFDGQFPAELHRPDAYAASIFTLDCLSMTCEAVSSPLDRLWDYNLQDGRGMRSAAAWLFPVLLNRGAWKFPSDAEHFTDWPVRQPSLLLAGRAYSRSEYIVLWKRLPLEPKKPELLRTFPMRQPALWTVRPPA</sequence>
<dbReference type="GO" id="GO:0016829">
    <property type="term" value="F:lyase activity"/>
    <property type="evidence" value="ECO:0007669"/>
    <property type="project" value="UniProtKB-KW"/>
</dbReference>
<dbReference type="SUPFAM" id="SSF48230">
    <property type="entry name" value="Chondroitin AC/alginate lyase"/>
    <property type="match status" value="1"/>
</dbReference>